<proteinExistence type="predicted"/>
<dbReference type="OrthoDB" id="4312673at2"/>
<reference evidence="2" key="1">
    <citation type="submission" date="2020-01" db="EMBL/GenBank/DDBJ databases">
        <title>Whole-genome analyses of novel actinobacteria.</title>
        <authorList>
            <person name="Sahin N."/>
        </authorList>
    </citation>
    <scope>NUCLEOTIDE SEQUENCE</scope>
    <source>
        <strain evidence="2">YC537</strain>
    </source>
</reference>
<protein>
    <submittedName>
        <fullName evidence="2">DUF1345 domain-containing protein</fullName>
    </submittedName>
</protein>
<evidence type="ECO:0000256" key="1">
    <source>
        <dbReference type="SAM" id="Phobius"/>
    </source>
</evidence>
<dbReference type="AlphaFoldDB" id="A0A964UKB4"/>
<feature type="transmembrane region" description="Helical" evidence="1">
    <location>
        <begin position="45"/>
        <end position="68"/>
    </location>
</feature>
<keyword evidence="1" id="KW-0472">Membrane</keyword>
<name>A0A964UKB4_9ACTN</name>
<dbReference type="Pfam" id="PF07077">
    <property type="entry name" value="DUF1345"/>
    <property type="match status" value="1"/>
</dbReference>
<organism evidence="2 3">
    <name type="scientific">Streptomyces boluensis</name>
    <dbReference type="NCBI Taxonomy" id="1775135"/>
    <lineage>
        <taxon>Bacteria</taxon>
        <taxon>Bacillati</taxon>
        <taxon>Actinomycetota</taxon>
        <taxon>Actinomycetes</taxon>
        <taxon>Kitasatosporales</taxon>
        <taxon>Streptomycetaceae</taxon>
        <taxon>Streptomyces</taxon>
    </lineage>
</organism>
<feature type="transmembrane region" description="Helical" evidence="1">
    <location>
        <begin position="16"/>
        <end position="33"/>
    </location>
</feature>
<accession>A0A964UKB4</accession>
<keyword evidence="3" id="KW-1185">Reference proteome</keyword>
<feature type="transmembrane region" description="Helical" evidence="1">
    <location>
        <begin position="211"/>
        <end position="230"/>
    </location>
</feature>
<feature type="transmembrane region" description="Helical" evidence="1">
    <location>
        <begin position="129"/>
        <end position="151"/>
    </location>
</feature>
<evidence type="ECO:0000313" key="3">
    <source>
        <dbReference type="Proteomes" id="UP000598297"/>
    </source>
</evidence>
<keyword evidence="1" id="KW-0812">Transmembrane</keyword>
<feature type="transmembrane region" description="Helical" evidence="1">
    <location>
        <begin position="89"/>
        <end position="117"/>
    </location>
</feature>
<comment type="caution">
    <text evidence="2">The sequence shown here is derived from an EMBL/GenBank/DDBJ whole genome shotgun (WGS) entry which is preliminary data.</text>
</comment>
<sequence length="232" mass="24420">MAEGRRNQWLSERRRTVASAVVAAAAAALLLIFDGSWEQVTAADVCVLVLLTYLFPYLLVTTVAFSTASPERVRNWARREARGTVLQRYVYGTAPGPGVSVFIAAAALVAAVVWLPGHIGSAFAPAPRAAAAFVLVAVAWVCVAVSFAVAFQADNLVEDGGALEFPGEGGGDGETAWADYVYFAFSVMTTFGTTDVDVTSREMRRTVTANATIAFVFNTVTVASIVSALGGI</sequence>
<gene>
    <name evidence="2" type="ORF">GUY60_01830</name>
</gene>
<dbReference type="EMBL" id="JAAAHS010000006">
    <property type="protein sequence ID" value="NBE50187.1"/>
    <property type="molecule type" value="Genomic_DNA"/>
</dbReference>
<dbReference type="Proteomes" id="UP000598297">
    <property type="component" value="Unassembled WGS sequence"/>
</dbReference>
<evidence type="ECO:0000313" key="2">
    <source>
        <dbReference type="EMBL" id="NBE50187.1"/>
    </source>
</evidence>
<keyword evidence="1" id="KW-1133">Transmembrane helix</keyword>
<dbReference type="InterPro" id="IPR009781">
    <property type="entry name" value="DUF1345"/>
</dbReference>